<comment type="caution">
    <text evidence="5">The sequence shown here is derived from an EMBL/GenBank/DDBJ whole genome shotgun (WGS) entry which is preliminary data.</text>
</comment>
<evidence type="ECO:0000256" key="2">
    <source>
        <dbReference type="ARBA" id="ARBA00023125"/>
    </source>
</evidence>
<dbReference type="PRINTS" id="PR00035">
    <property type="entry name" value="HTHGNTR"/>
</dbReference>
<dbReference type="Pfam" id="PF07729">
    <property type="entry name" value="FCD"/>
    <property type="match status" value="1"/>
</dbReference>
<dbReference type="PANTHER" id="PTHR43537">
    <property type="entry name" value="TRANSCRIPTIONAL REGULATOR, GNTR FAMILY"/>
    <property type="match status" value="1"/>
</dbReference>
<feature type="domain" description="HTH gntR-type" evidence="4">
    <location>
        <begin position="9"/>
        <end position="79"/>
    </location>
</feature>
<dbReference type="EMBL" id="JACKTY010000028">
    <property type="protein sequence ID" value="MCV7226970.1"/>
    <property type="molecule type" value="Genomic_DNA"/>
</dbReference>
<gene>
    <name evidence="5" type="ORF">H7J73_13120</name>
</gene>
<organism evidence="5 6">
    <name type="scientific">Mycolicibacterium komossense</name>
    <dbReference type="NCBI Taxonomy" id="1779"/>
    <lineage>
        <taxon>Bacteria</taxon>
        <taxon>Bacillati</taxon>
        <taxon>Actinomycetota</taxon>
        <taxon>Actinomycetes</taxon>
        <taxon>Mycobacteriales</taxon>
        <taxon>Mycobacteriaceae</taxon>
        <taxon>Mycolicibacterium</taxon>
    </lineage>
</organism>
<accession>A0ABT3CBV9</accession>
<dbReference type="CDD" id="cd07377">
    <property type="entry name" value="WHTH_GntR"/>
    <property type="match status" value="1"/>
</dbReference>
<keyword evidence="6" id="KW-1185">Reference proteome</keyword>
<dbReference type="InterPro" id="IPR036390">
    <property type="entry name" value="WH_DNA-bd_sf"/>
</dbReference>
<dbReference type="PANTHER" id="PTHR43537:SF5">
    <property type="entry name" value="UXU OPERON TRANSCRIPTIONAL REGULATOR"/>
    <property type="match status" value="1"/>
</dbReference>
<evidence type="ECO:0000259" key="4">
    <source>
        <dbReference type="PROSITE" id="PS50949"/>
    </source>
</evidence>
<dbReference type="Gene3D" id="1.20.120.530">
    <property type="entry name" value="GntR ligand-binding domain-like"/>
    <property type="match status" value="1"/>
</dbReference>
<evidence type="ECO:0000313" key="6">
    <source>
        <dbReference type="Proteomes" id="UP001526201"/>
    </source>
</evidence>
<keyword evidence="3" id="KW-0804">Transcription</keyword>
<proteinExistence type="predicted"/>
<dbReference type="SUPFAM" id="SSF46785">
    <property type="entry name" value="Winged helix' DNA-binding domain"/>
    <property type="match status" value="1"/>
</dbReference>
<sequence>MIFSPLEHGGRTQLVFDRLRSAVALDVFKDGEQLPPETELAAQLGISPVTLRDALALMRQAGLVETRRGRTGGSFIRRDGYDPVAHGYSRLQEMSLVDIRDLSDWRISVAGAAAALAAERASDDEVNGMQSHVGTFARAKDSTSARRTEGRLSISLAAASQSVRLTRATVTCVIDYGPLLSVAYSNAKLRKTVGQQHKSLLEAVRDGRHEDALRAARNAGIEVARDLAGQRVDSSARKPR</sequence>
<dbReference type="Pfam" id="PF00392">
    <property type="entry name" value="GntR"/>
    <property type="match status" value="1"/>
</dbReference>
<protein>
    <submittedName>
        <fullName evidence="5">GntR family transcriptional regulator</fullName>
    </submittedName>
</protein>
<dbReference type="InterPro" id="IPR036388">
    <property type="entry name" value="WH-like_DNA-bd_sf"/>
</dbReference>
<dbReference type="InterPro" id="IPR011711">
    <property type="entry name" value="GntR_C"/>
</dbReference>
<dbReference type="SMART" id="SM00345">
    <property type="entry name" value="HTH_GNTR"/>
    <property type="match status" value="1"/>
</dbReference>
<dbReference type="RefSeq" id="WP_264067853.1">
    <property type="nucleotide sequence ID" value="NZ_JACKTY010000028.1"/>
</dbReference>
<keyword evidence="2" id="KW-0238">DNA-binding</keyword>
<evidence type="ECO:0000313" key="5">
    <source>
        <dbReference type="EMBL" id="MCV7226970.1"/>
    </source>
</evidence>
<evidence type="ECO:0000256" key="3">
    <source>
        <dbReference type="ARBA" id="ARBA00023163"/>
    </source>
</evidence>
<dbReference type="SUPFAM" id="SSF48008">
    <property type="entry name" value="GntR ligand-binding domain-like"/>
    <property type="match status" value="1"/>
</dbReference>
<dbReference type="Gene3D" id="1.10.10.10">
    <property type="entry name" value="Winged helix-like DNA-binding domain superfamily/Winged helix DNA-binding domain"/>
    <property type="match status" value="1"/>
</dbReference>
<keyword evidence="1" id="KW-0805">Transcription regulation</keyword>
<reference evidence="5 6" key="1">
    <citation type="journal article" date="2022" name="BMC Genomics">
        <title>Comparative genome analysis of mycobacteria focusing on tRNA and non-coding RNA.</title>
        <authorList>
            <person name="Behra P.R.K."/>
            <person name="Pettersson B.M.F."/>
            <person name="Ramesh M."/>
            <person name="Das S."/>
            <person name="Dasgupta S."/>
            <person name="Kirsebom L.A."/>
        </authorList>
    </citation>
    <scope>NUCLEOTIDE SEQUENCE [LARGE SCALE GENOMIC DNA]</scope>
    <source>
        <strain evidence="5 6">DSM 44078</strain>
    </source>
</reference>
<evidence type="ECO:0000256" key="1">
    <source>
        <dbReference type="ARBA" id="ARBA00023015"/>
    </source>
</evidence>
<dbReference type="PROSITE" id="PS50949">
    <property type="entry name" value="HTH_GNTR"/>
    <property type="match status" value="1"/>
</dbReference>
<name>A0ABT3CBV9_9MYCO</name>
<dbReference type="InterPro" id="IPR000524">
    <property type="entry name" value="Tscrpt_reg_HTH_GntR"/>
</dbReference>
<dbReference type="Proteomes" id="UP001526201">
    <property type="component" value="Unassembled WGS sequence"/>
</dbReference>
<dbReference type="InterPro" id="IPR008920">
    <property type="entry name" value="TF_FadR/GntR_C"/>
</dbReference>